<organism evidence="1 2">
    <name type="scientific">Saponaria officinalis</name>
    <name type="common">Common soapwort</name>
    <name type="synonym">Lychnis saponaria</name>
    <dbReference type="NCBI Taxonomy" id="3572"/>
    <lineage>
        <taxon>Eukaryota</taxon>
        <taxon>Viridiplantae</taxon>
        <taxon>Streptophyta</taxon>
        <taxon>Embryophyta</taxon>
        <taxon>Tracheophyta</taxon>
        <taxon>Spermatophyta</taxon>
        <taxon>Magnoliopsida</taxon>
        <taxon>eudicotyledons</taxon>
        <taxon>Gunneridae</taxon>
        <taxon>Pentapetalae</taxon>
        <taxon>Caryophyllales</taxon>
        <taxon>Caryophyllaceae</taxon>
        <taxon>Caryophylleae</taxon>
        <taxon>Saponaria</taxon>
    </lineage>
</organism>
<accession>A0AAW1M4F7</accession>
<comment type="caution">
    <text evidence="1">The sequence shown here is derived from an EMBL/GenBank/DDBJ whole genome shotgun (WGS) entry which is preliminary data.</text>
</comment>
<gene>
    <name evidence="1" type="ORF">RND81_03G011800</name>
</gene>
<evidence type="ECO:0000313" key="2">
    <source>
        <dbReference type="Proteomes" id="UP001443914"/>
    </source>
</evidence>
<sequence length="129" mass="14533">MHPPINTTTTPTTTYLTTNTKIASLNFHQSSTVLTGNIINHPKVAINIIYHLRRLPLPQHYPRIKPSCLSTSRYTILQYLQPIRGASPPSLPYSTSSRSNLLHTINNHPVMPFTTLKIYTRIIVGNDDT</sequence>
<name>A0AAW1M4F7_SAPOF</name>
<dbReference type="AlphaFoldDB" id="A0AAW1M4F7"/>
<dbReference type="Proteomes" id="UP001443914">
    <property type="component" value="Unassembled WGS sequence"/>
</dbReference>
<keyword evidence="2" id="KW-1185">Reference proteome</keyword>
<reference evidence="1" key="1">
    <citation type="submission" date="2024-03" db="EMBL/GenBank/DDBJ databases">
        <title>WGS assembly of Saponaria officinalis var. Norfolk2.</title>
        <authorList>
            <person name="Jenkins J."/>
            <person name="Shu S."/>
            <person name="Grimwood J."/>
            <person name="Barry K."/>
            <person name="Goodstein D."/>
            <person name="Schmutz J."/>
            <person name="Leebens-Mack J."/>
            <person name="Osbourn A."/>
        </authorList>
    </citation>
    <scope>NUCLEOTIDE SEQUENCE [LARGE SCALE GENOMIC DNA]</scope>
    <source>
        <strain evidence="1">JIC</strain>
    </source>
</reference>
<dbReference type="EMBL" id="JBDFQZ010000003">
    <property type="protein sequence ID" value="KAK9740107.1"/>
    <property type="molecule type" value="Genomic_DNA"/>
</dbReference>
<protein>
    <submittedName>
        <fullName evidence="1">Uncharacterized protein</fullName>
    </submittedName>
</protein>
<proteinExistence type="predicted"/>
<evidence type="ECO:0000313" key="1">
    <source>
        <dbReference type="EMBL" id="KAK9740107.1"/>
    </source>
</evidence>